<sequence>MIGFKNMLDVSMAMQLGRQLLTAVGSSKRLSQVNLKLAELVCAVTILSFFLEKQIPLSFCFVSGAQVTIEVKNSDTTNNTCMPSGRSLNPKVSLPPRPCARKDPRDDISFIFLEPPSHSLPQIFSQPEARGRELLVWLPHATDQQEAALSLSACGVASREAGHLCVAQIGGGKAGDTERIARSAEAQSARMAVVFPAPAAASAMPSRAVLAAVSERLRENRRLGALQLCPDGRASPSERCPFAVLREALARTRSLSGPGNAA</sequence>
<evidence type="ECO:0000313" key="1">
    <source>
        <dbReference type="EMBL" id="JAC78984.1"/>
    </source>
</evidence>
<accession>A0A061S7H3</accession>
<dbReference type="AlphaFoldDB" id="A0A061S7H3"/>
<organism evidence="1">
    <name type="scientific">Tetraselmis sp. GSL018</name>
    <dbReference type="NCBI Taxonomy" id="582737"/>
    <lineage>
        <taxon>Eukaryota</taxon>
        <taxon>Viridiplantae</taxon>
        <taxon>Chlorophyta</taxon>
        <taxon>core chlorophytes</taxon>
        <taxon>Chlorodendrophyceae</taxon>
        <taxon>Chlorodendrales</taxon>
        <taxon>Chlorodendraceae</taxon>
        <taxon>Tetraselmis</taxon>
    </lineage>
</organism>
<reference evidence="1" key="1">
    <citation type="submission" date="2014-05" db="EMBL/GenBank/DDBJ databases">
        <title>The transcriptome of the halophilic microalga Tetraselmis sp. GSL018 isolated from the Great Salt Lake, Utah.</title>
        <authorList>
            <person name="Jinkerson R.E."/>
            <person name="D'Adamo S."/>
            <person name="Posewitz M.C."/>
        </authorList>
    </citation>
    <scope>NUCLEOTIDE SEQUENCE</scope>
    <source>
        <strain evidence="1">GSL018</strain>
    </source>
</reference>
<dbReference type="EMBL" id="GBEZ01006414">
    <property type="protein sequence ID" value="JAC78984.1"/>
    <property type="molecule type" value="Transcribed_RNA"/>
</dbReference>
<name>A0A061S7H3_9CHLO</name>
<proteinExistence type="predicted"/>
<gene>
    <name evidence="1" type="ORF">TSPGSL018_13826</name>
</gene>
<protein>
    <submittedName>
        <fullName evidence="1">Uncharacterized protein</fullName>
    </submittedName>
</protein>
<feature type="non-terminal residue" evidence="1">
    <location>
        <position position="262"/>
    </location>
</feature>